<dbReference type="EMBL" id="MFLC01000036">
    <property type="protein sequence ID" value="OGG54559.1"/>
    <property type="molecule type" value="Genomic_DNA"/>
</dbReference>
<keyword evidence="1" id="KW-0812">Transmembrane</keyword>
<dbReference type="Proteomes" id="UP000177659">
    <property type="component" value="Unassembled WGS sequence"/>
</dbReference>
<protein>
    <submittedName>
        <fullName evidence="2">Uncharacterized protein</fullName>
    </submittedName>
</protein>
<proteinExistence type="predicted"/>
<accession>A0A1F6CZG0</accession>
<gene>
    <name evidence="2" type="ORF">A3D62_01260</name>
</gene>
<keyword evidence="1" id="KW-0472">Membrane</keyword>
<name>A0A1F6CZG0_9BACT</name>
<feature type="transmembrane region" description="Helical" evidence="1">
    <location>
        <begin position="54"/>
        <end position="75"/>
    </location>
</feature>
<organism evidence="2 3">
    <name type="scientific">Candidatus Kaiserbacteria bacterium RIFCSPHIGHO2_02_FULL_49_11</name>
    <dbReference type="NCBI Taxonomy" id="1798489"/>
    <lineage>
        <taxon>Bacteria</taxon>
        <taxon>Candidatus Kaiseribacteriota</taxon>
    </lineage>
</organism>
<keyword evidence="1" id="KW-1133">Transmembrane helix</keyword>
<evidence type="ECO:0000313" key="2">
    <source>
        <dbReference type="EMBL" id="OGG54559.1"/>
    </source>
</evidence>
<reference evidence="2 3" key="1">
    <citation type="journal article" date="2016" name="Nat. Commun.">
        <title>Thousands of microbial genomes shed light on interconnected biogeochemical processes in an aquifer system.</title>
        <authorList>
            <person name="Anantharaman K."/>
            <person name="Brown C.T."/>
            <person name="Hug L.A."/>
            <person name="Sharon I."/>
            <person name="Castelle C.J."/>
            <person name="Probst A.J."/>
            <person name="Thomas B.C."/>
            <person name="Singh A."/>
            <person name="Wilkins M.J."/>
            <person name="Karaoz U."/>
            <person name="Brodie E.L."/>
            <person name="Williams K.H."/>
            <person name="Hubbard S.S."/>
            <person name="Banfield J.F."/>
        </authorList>
    </citation>
    <scope>NUCLEOTIDE SEQUENCE [LARGE SCALE GENOMIC DNA]</scope>
</reference>
<comment type="caution">
    <text evidence="2">The sequence shown here is derived from an EMBL/GenBank/DDBJ whole genome shotgun (WGS) entry which is preliminary data.</text>
</comment>
<evidence type="ECO:0000313" key="3">
    <source>
        <dbReference type="Proteomes" id="UP000177659"/>
    </source>
</evidence>
<sequence>MDEARWGIAMNMIRRNAPDIPTTGRLSPGERDVLQHLVDGGSVNRYPKFNDKMLIGRISCGGVVYAAQVLGYLQYRGLLDEDFHPTELGRRIKCSKRKVFVPKGHK</sequence>
<dbReference type="AlphaFoldDB" id="A0A1F6CZG0"/>
<evidence type="ECO:0000256" key="1">
    <source>
        <dbReference type="SAM" id="Phobius"/>
    </source>
</evidence>